<keyword evidence="2" id="KW-1185">Reference proteome</keyword>
<evidence type="ECO:0000313" key="1">
    <source>
        <dbReference type="EMBL" id="CAJ0923406.1"/>
    </source>
</evidence>
<dbReference type="PANTHER" id="PTHR21301:SF12">
    <property type="match status" value="1"/>
</dbReference>
<gene>
    <name evidence="1" type="ORF">RIMI_LOCUS1995067</name>
</gene>
<proteinExistence type="predicted"/>
<protein>
    <submittedName>
        <fullName evidence="1">Uncharacterized protein</fullName>
    </submittedName>
</protein>
<reference evidence="1" key="1">
    <citation type="submission" date="2023-07" db="EMBL/GenBank/DDBJ databases">
        <authorList>
            <person name="Stuckert A."/>
        </authorList>
    </citation>
    <scope>NUCLEOTIDE SEQUENCE</scope>
</reference>
<evidence type="ECO:0000313" key="2">
    <source>
        <dbReference type="Proteomes" id="UP001176940"/>
    </source>
</evidence>
<name>A0ABN9KWA3_9NEOB</name>
<dbReference type="EMBL" id="CAUEEQ010002692">
    <property type="protein sequence ID" value="CAJ0923406.1"/>
    <property type="molecule type" value="Genomic_DNA"/>
</dbReference>
<dbReference type="Proteomes" id="UP001176940">
    <property type="component" value="Unassembled WGS sequence"/>
</dbReference>
<dbReference type="PANTHER" id="PTHR21301">
    <property type="entry name" value="REVERSE TRANSCRIPTASE"/>
    <property type="match status" value="1"/>
</dbReference>
<accession>A0ABN9KWA3</accession>
<organism evidence="1 2">
    <name type="scientific">Ranitomeya imitator</name>
    <name type="common">mimic poison frog</name>
    <dbReference type="NCBI Taxonomy" id="111125"/>
    <lineage>
        <taxon>Eukaryota</taxon>
        <taxon>Metazoa</taxon>
        <taxon>Chordata</taxon>
        <taxon>Craniata</taxon>
        <taxon>Vertebrata</taxon>
        <taxon>Euteleostomi</taxon>
        <taxon>Amphibia</taxon>
        <taxon>Batrachia</taxon>
        <taxon>Anura</taxon>
        <taxon>Neobatrachia</taxon>
        <taxon>Hyloidea</taxon>
        <taxon>Dendrobatidae</taxon>
        <taxon>Dendrobatinae</taxon>
        <taxon>Ranitomeya</taxon>
    </lineage>
</organism>
<comment type="caution">
    <text evidence="1">The sequence shown here is derived from an EMBL/GenBank/DDBJ whole genome shotgun (WGS) entry which is preliminary data.</text>
</comment>
<sequence>MYNILEHAVPSGIIDKKTQEFLTKIDPITPVFYTLPNIHKTLDKPPGKPIVALTDSVLSPFCHLYQYTGAFLSTIKEVGKISKETLLVTLDVNKQSSIEPTVIIFLIEPLKLVLTENYFLFKDTYYLQIQGTAMGSKVAPPYANAYISYFESEFI</sequence>